<proteinExistence type="predicted"/>
<feature type="compositionally biased region" description="Basic and acidic residues" evidence="1">
    <location>
        <begin position="517"/>
        <end position="543"/>
    </location>
</feature>
<dbReference type="CDD" id="cd01771">
    <property type="entry name" value="UBX_UBXN3A"/>
    <property type="match status" value="1"/>
</dbReference>
<dbReference type="EMBL" id="JADBJN010000001">
    <property type="protein sequence ID" value="KAG5682037.1"/>
    <property type="molecule type" value="Genomic_DNA"/>
</dbReference>
<dbReference type="InterPro" id="IPR006577">
    <property type="entry name" value="UAS"/>
</dbReference>
<dbReference type="GO" id="GO:0005783">
    <property type="term" value="C:endoplasmic reticulum"/>
    <property type="evidence" value="ECO:0007669"/>
    <property type="project" value="TreeGrafter"/>
</dbReference>
<dbReference type="Pfam" id="PF14555">
    <property type="entry name" value="UBA_4"/>
    <property type="match status" value="1"/>
</dbReference>
<dbReference type="GO" id="GO:0043130">
    <property type="term" value="F:ubiquitin binding"/>
    <property type="evidence" value="ECO:0007669"/>
    <property type="project" value="TreeGrafter"/>
</dbReference>
<dbReference type="GO" id="GO:0036503">
    <property type="term" value="P:ERAD pathway"/>
    <property type="evidence" value="ECO:0007669"/>
    <property type="project" value="TreeGrafter"/>
</dbReference>
<dbReference type="SMART" id="SM00166">
    <property type="entry name" value="UBX"/>
    <property type="match status" value="1"/>
</dbReference>
<dbReference type="Proteomes" id="UP001107558">
    <property type="component" value="Chromosome 1"/>
</dbReference>
<dbReference type="Pfam" id="PF00789">
    <property type="entry name" value="UBX"/>
    <property type="match status" value="1"/>
</dbReference>
<keyword evidence="4" id="KW-1185">Reference proteome</keyword>
<gene>
    <name evidence="3" type="ORF">PVAND_011429</name>
</gene>
<dbReference type="AlphaFoldDB" id="A0A9J6CJA5"/>
<dbReference type="InterPro" id="IPR036249">
    <property type="entry name" value="Thioredoxin-like_sf"/>
</dbReference>
<feature type="domain" description="UBX" evidence="2">
    <location>
        <begin position="554"/>
        <end position="631"/>
    </location>
</feature>
<dbReference type="Gene3D" id="3.10.20.90">
    <property type="entry name" value="Phosphatidylinositol 3-kinase Catalytic Subunit, Chain A, domain 1"/>
    <property type="match status" value="3"/>
</dbReference>
<organism evidence="3 4">
    <name type="scientific">Polypedilum vanderplanki</name>
    <name type="common">Sleeping chironomid midge</name>
    <dbReference type="NCBI Taxonomy" id="319348"/>
    <lineage>
        <taxon>Eukaryota</taxon>
        <taxon>Metazoa</taxon>
        <taxon>Ecdysozoa</taxon>
        <taxon>Arthropoda</taxon>
        <taxon>Hexapoda</taxon>
        <taxon>Insecta</taxon>
        <taxon>Pterygota</taxon>
        <taxon>Neoptera</taxon>
        <taxon>Endopterygota</taxon>
        <taxon>Diptera</taxon>
        <taxon>Nematocera</taxon>
        <taxon>Chironomoidea</taxon>
        <taxon>Chironomidae</taxon>
        <taxon>Chironominae</taxon>
        <taxon>Polypedilum</taxon>
        <taxon>Polypedilum</taxon>
    </lineage>
</organism>
<dbReference type="PANTHER" id="PTHR23322:SF96">
    <property type="entry name" value="FAS-ASSOCIATED FACTOR 1"/>
    <property type="match status" value="1"/>
</dbReference>
<evidence type="ECO:0000259" key="2">
    <source>
        <dbReference type="PROSITE" id="PS50033"/>
    </source>
</evidence>
<accession>A0A9J6CJA5</accession>
<dbReference type="Pfam" id="PF21021">
    <property type="entry name" value="FAF1"/>
    <property type="match status" value="1"/>
</dbReference>
<dbReference type="InterPro" id="IPR001012">
    <property type="entry name" value="UBX_dom"/>
</dbReference>
<name>A0A9J6CJA5_POLVA</name>
<dbReference type="GO" id="GO:0005634">
    <property type="term" value="C:nucleus"/>
    <property type="evidence" value="ECO:0007669"/>
    <property type="project" value="TreeGrafter"/>
</dbReference>
<evidence type="ECO:0000313" key="4">
    <source>
        <dbReference type="Proteomes" id="UP001107558"/>
    </source>
</evidence>
<dbReference type="PANTHER" id="PTHR23322">
    <property type="entry name" value="FAS-ASSOCIATED PROTEIN"/>
    <property type="match status" value="1"/>
</dbReference>
<evidence type="ECO:0000313" key="3">
    <source>
        <dbReference type="EMBL" id="KAG5682037.1"/>
    </source>
</evidence>
<dbReference type="InterPro" id="IPR029071">
    <property type="entry name" value="Ubiquitin-like_domsf"/>
</dbReference>
<dbReference type="InterPro" id="IPR050730">
    <property type="entry name" value="UBX_domain-protein"/>
</dbReference>
<reference evidence="3" key="1">
    <citation type="submission" date="2021-03" db="EMBL/GenBank/DDBJ databases">
        <title>Chromosome level genome of the anhydrobiotic midge Polypedilum vanderplanki.</title>
        <authorList>
            <person name="Yoshida Y."/>
            <person name="Kikawada T."/>
            <person name="Gusev O."/>
        </authorList>
    </citation>
    <scope>NUCLEOTIDE SEQUENCE</scope>
    <source>
        <strain evidence="3">NIAS01</strain>
        <tissue evidence="3">Whole body or cell culture</tissue>
    </source>
</reference>
<protein>
    <recommendedName>
        <fullName evidence="2">UBX domain-containing protein</fullName>
    </recommendedName>
</protein>
<dbReference type="SMART" id="SM00594">
    <property type="entry name" value="UAS"/>
    <property type="match status" value="1"/>
</dbReference>
<dbReference type="InterPro" id="IPR049483">
    <property type="entry name" value="FAF1_2-like_UAS"/>
</dbReference>
<dbReference type="SUPFAM" id="SSF54236">
    <property type="entry name" value="Ubiquitin-like"/>
    <property type="match status" value="3"/>
</dbReference>
<feature type="region of interest" description="Disordered" evidence="1">
    <location>
        <begin position="517"/>
        <end position="556"/>
    </location>
</feature>
<dbReference type="PROSITE" id="PS50033">
    <property type="entry name" value="UBX"/>
    <property type="match status" value="1"/>
</dbReference>
<dbReference type="InterPro" id="IPR033043">
    <property type="entry name" value="FAF1-like_UBX"/>
</dbReference>
<dbReference type="Gene3D" id="1.10.8.10">
    <property type="entry name" value="DNA helicase RuvA subunit, C-terminal domain"/>
    <property type="match status" value="1"/>
</dbReference>
<sequence length="634" mass="71810">MEEVLNKEEILANFQQITAIEDIGIALSHLESTGWDLETAVRIAILMDGNENESISIVDNDQSVIEVAGPSTSTQSELTFNIRFKKDLITIKLSELQTVGELKQLIMKKTSVPVCRQNLKMNNIPIRSMQSDSTKLKALNFNSNDINLELTDISNDGELGIAADIIPISPTSNSNGNYQLRIYLTNENRYLNLNFAPSKTLLEIKNDVFAVLKTPVRFQVWEGWPSNATNDSKLSDLDIDHIHCLQLTCTGSDSASASSSSIRTIGETLEIDSDSDSIEFEDATADEDMFTEEGVQPNRLKHLIEDGIEDTVLGSLQFVSNYRERYGVGPTFFEGSLEDALKTAYTAKSAKDRKLLAIYLHHDNSVLSNVFCGQLLGNENIIKLLNENYILFGWDLTFESNKNLFLSSLTASATDSASLQIRNMAINQFPIILIIRKFRGMCEIADIIHGNINRDELYIHLMMNSDAFNEQMKIDIREENERAARESLLLEQQQAYQESLLADRAKEEERLRLEKMMENERQKQESELADKLAKKEADRRDAENSLPPEPTNDCTQQITKIRFRKPTGDFIERKFTVDTQLKVLLNFSKANGFSPEDFKIISSFPRRDLTTIDSANTLKQLNLYPQETLILEER</sequence>
<evidence type="ECO:0000256" key="1">
    <source>
        <dbReference type="SAM" id="MobiDB-lite"/>
    </source>
</evidence>
<dbReference type="OrthoDB" id="1920064at2759"/>
<dbReference type="SUPFAM" id="SSF52833">
    <property type="entry name" value="Thioredoxin-like"/>
    <property type="match status" value="1"/>
</dbReference>
<comment type="caution">
    <text evidence="3">The sequence shown here is derived from an EMBL/GenBank/DDBJ whole genome shotgun (WGS) entry which is preliminary data.</text>
</comment>
<dbReference type="Gene3D" id="3.40.30.10">
    <property type="entry name" value="Glutaredoxin"/>
    <property type="match status" value="1"/>
</dbReference>